<accession>A0A168CH40</accession>
<sequence>MAQTPSTPVKVPSSAADYTPATLDPDLRSQINTILLRDGHVPKSVLSLPAALLSSSQPPSPPPPSPNFNPFSKSSKRLLHALNADSSNWPTVVQDHALQLLRSGEVITFPALLRRVLDDIREASSSATTNGSSSKPTTNGDGAAGRPSLAVPQAVVEETIRVTKECLESVCEIED</sequence>
<dbReference type="AlphaFoldDB" id="A0A168CH40"/>
<keyword evidence="3" id="KW-1185">Reference proteome</keyword>
<feature type="region of interest" description="Disordered" evidence="1">
    <location>
        <begin position="1"/>
        <end position="23"/>
    </location>
</feature>
<dbReference type="EMBL" id="AZHB01000003">
    <property type="protein sequence ID" value="OAA71370.1"/>
    <property type="molecule type" value="Genomic_DNA"/>
</dbReference>
<evidence type="ECO:0000313" key="2">
    <source>
        <dbReference type="EMBL" id="OAA71370.1"/>
    </source>
</evidence>
<dbReference type="STRING" id="1081104.A0A168CH40"/>
<gene>
    <name evidence="2" type="ORF">ISF_01921</name>
</gene>
<name>A0A168CH40_CORFA</name>
<feature type="region of interest" description="Disordered" evidence="1">
    <location>
        <begin position="52"/>
        <end position="73"/>
    </location>
</feature>
<feature type="region of interest" description="Disordered" evidence="1">
    <location>
        <begin position="124"/>
        <end position="149"/>
    </location>
</feature>
<dbReference type="Proteomes" id="UP000076744">
    <property type="component" value="Unassembled WGS sequence"/>
</dbReference>
<organism evidence="2 3">
    <name type="scientific">Cordyceps fumosorosea (strain ARSEF 2679)</name>
    <name type="common">Isaria fumosorosea</name>
    <dbReference type="NCBI Taxonomy" id="1081104"/>
    <lineage>
        <taxon>Eukaryota</taxon>
        <taxon>Fungi</taxon>
        <taxon>Dikarya</taxon>
        <taxon>Ascomycota</taxon>
        <taxon>Pezizomycotina</taxon>
        <taxon>Sordariomycetes</taxon>
        <taxon>Hypocreomycetidae</taxon>
        <taxon>Hypocreales</taxon>
        <taxon>Cordycipitaceae</taxon>
        <taxon>Cordyceps</taxon>
    </lineage>
</organism>
<evidence type="ECO:0000256" key="1">
    <source>
        <dbReference type="SAM" id="MobiDB-lite"/>
    </source>
</evidence>
<feature type="compositionally biased region" description="Low complexity" evidence="1">
    <location>
        <begin position="124"/>
        <end position="134"/>
    </location>
</feature>
<reference evidence="2 3" key="1">
    <citation type="journal article" date="2016" name="Genome Biol. Evol.">
        <title>Divergent and convergent evolution of fungal pathogenicity.</title>
        <authorList>
            <person name="Shang Y."/>
            <person name="Xiao G."/>
            <person name="Zheng P."/>
            <person name="Cen K."/>
            <person name="Zhan S."/>
            <person name="Wang C."/>
        </authorList>
    </citation>
    <scope>NUCLEOTIDE SEQUENCE [LARGE SCALE GENOMIC DNA]</scope>
    <source>
        <strain evidence="2 3">ARSEF 2679</strain>
    </source>
</reference>
<dbReference type="GeneID" id="30018213"/>
<evidence type="ECO:0000313" key="3">
    <source>
        <dbReference type="Proteomes" id="UP000076744"/>
    </source>
</evidence>
<dbReference type="OrthoDB" id="5355007at2759"/>
<comment type="caution">
    <text evidence="2">The sequence shown here is derived from an EMBL/GenBank/DDBJ whole genome shotgun (WGS) entry which is preliminary data.</text>
</comment>
<protein>
    <submittedName>
        <fullName evidence="2">Uncharacterized protein</fullName>
    </submittedName>
</protein>
<feature type="compositionally biased region" description="Pro residues" evidence="1">
    <location>
        <begin position="58"/>
        <end position="67"/>
    </location>
</feature>
<dbReference type="RefSeq" id="XP_018707251.1">
    <property type="nucleotide sequence ID" value="XM_018845528.1"/>
</dbReference>
<proteinExistence type="predicted"/>